<dbReference type="AlphaFoldDB" id="A0A127K6K5"/>
<reference evidence="3" key="1">
    <citation type="submission" date="2016-03" db="EMBL/GenBank/DDBJ databases">
        <authorList>
            <person name="Ma C."/>
            <person name="Zhou S."/>
            <person name="Yang G."/>
        </authorList>
    </citation>
    <scope>NUCLEOTIDE SEQUENCE [LARGE SCALE GENOMIC DNA]</scope>
    <source>
        <strain evidence="3">SgZ-1</strain>
    </source>
</reference>
<organism evidence="2 3">
    <name type="scientific">Thauera humireducens</name>
    <dbReference type="NCBI Taxonomy" id="1134435"/>
    <lineage>
        <taxon>Bacteria</taxon>
        <taxon>Pseudomonadati</taxon>
        <taxon>Pseudomonadota</taxon>
        <taxon>Betaproteobacteria</taxon>
        <taxon>Rhodocyclales</taxon>
        <taxon>Zoogloeaceae</taxon>
        <taxon>Thauera</taxon>
    </lineage>
</organism>
<evidence type="ECO:0000313" key="2">
    <source>
        <dbReference type="EMBL" id="AMO37606.1"/>
    </source>
</evidence>
<accession>A0A127K6K5</accession>
<feature type="chain" id="PRO_5007797961" description="Phosphate ABC transporter substrate-binding protein" evidence="1">
    <location>
        <begin position="31"/>
        <end position="149"/>
    </location>
</feature>
<gene>
    <name evidence="2" type="ORF">AC731_012035</name>
</gene>
<dbReference type="Proteomes" id="UP000036902">
    <property type="component" value="Chromosome"/>
</dbReference>
<protein>
    <recommendedName>
        <fullName evidence="4">Phosphate ABC transporter substrate-binding protein</fullName>
    </recommendedName>
</protein>
<feature type="signal peptide" evidence="1">
    <location>
        <begin position="1"/>
        <end position="30"/>
    </location>
</feature>
<dbReference type="SUPFAM" id="SSF53850">
    <property type="entry name" value="Periplasmic binding protein-like II"/>
    <property type="match status" value="1"/>
</dbReference>
<keyword evidence="1" id="KW-0732">Signal</keyword>
<evidence type="ECO:0000256" key="1">
    <source>
        <dbReference type="SAM" id="SignalP"/>
    </source>
</evidence>
<evidence type="ECO:0008006" key="4">
    <source>
        <dbReference type="Google" id="ProtNLM"/>
    </source>
</evidence>
<dbReference type="EMBL" id="CP014646">
    <property type="protein sequence ID" value="AMO37606.1"/>
    <property type="molecule type" value="Genomic_DNA"/>
</dbReference>
<name>A0A127K6K5_9RHOO</name>
<sequence>MPPSPRCAALRIWAVRFAALTVLLASAAHAEVILVTSADSSVETLNREDAEQLYLGRRSSLSGGSPLLLLDLPPGPVRDRFYRLLTGKNPSQIRAYWSRMVFTGRALPPRESASIEDARRLLLENPGTVGYLPATFSTDPSLRILLRLE</sequence>
<proteinExistence type="predicted"/>
<keyword evidence="3" id="KW-1185">Reference proteome</keyword>
<dbReference type="KEGG" id="thu:AC731_012035"/>
<dbReference type="STRING" id="1134435.AC731_012035"/>
<evidence type="ECO:0000313" key="3">
    <source>
        <dbReference type="Proteomes" id="UP000036902"/>
    </source>
</evidence>